<dbReference type="Pfam" id="PF00719">
    <property type="entry name" value="Pyrophosphatase"/>
    <property type="match status" value="1"/>
</dbReference>
<name>A0ABP9VDE6_9DEIO</name>
<dbReference type="InterPro" id="IPR036649">
    <property type="entry name" value="Pyrophosphatase_sf"/>
</dbReference>
<reference evidence="6 7" key="1">
    <citation type="submission" date="2024-02" db="EMBL/GenBank/DDBJ databases">
        <title>Deinococcus xinjiangensis NBRC 107630.</title>
        <authorList>
            <person name="Ichikawa N."/>
            <person name="Katano-Makiyama Y."/>
            <person name="Hidaka K."/>
        </authorList>
    </citation>
    <scope>NUCLEOTIDE SEQUENCE [LARGE SCALE GENOMIC DNA]</scope>
    <source>
        <strain evidence="6 7">NBRC 107630</strain>
    </source>
</reference>
<proteinExistence type="predicted"/>
<evidence type="ECO:0000256" key="2">
    <source>
        <dbReference type="ARBA" id="ARBA00012146"/>
    </source>
</evidence>
<keyword evidence="7" id="KW-1185">Reference proteome</keyword>
<accession>A0ABP9VDE6</accession>
<protein>
    <recommendedName>
        <fullName evidence="2">inorganic diphosphatase</fullName>
        <ecNumber evidence="2">3.6.1.1</ecNumber>
    </recommendedName>
</protein>
<dbReference type="InterPro" id="IPR008162">
    <property type="entry name" value="Pyrophosphatase"/>
</dbReference>
<evidence type="ECO:0000313" key="7">
    <source>
        <dbReference type="Proteomes" id="UP001458946"/>
    </source>
</evidence>
<dbReference type="Proteomes" id="UP001458946">
    <property type="component" value="Unassembled WGS sequence"/>
</dbReference>
<evidence type="ECO:0000256" key="4">
    <source>
        <dbReference type="ARBA" id="ARBA00022801"/>
    </source>
</evidence>
<comment type="cofactor">
    <cofactor evidence="1">
        <name>Mg(2+)</name>
        <dbReference type="ChEBI" id="CHEBI:18420"/>
    </cofactor>
</comment>
<evidence type="ECO:0000256" key="3">
    <source>
        <dbReference type="ARBA" id="ARBA00022723"/>
    </source>
</evidence>
<keyword evidence="5" id="KW-0460">Magnesium</keyword>
<evidence type="ECO:0000313" key="6">
    <source>
        <dbReference type="EMBL" id="GAA5503249.1"/>
    </source>
</evidence>
<gene>
    <name evidence="6" type="ORF">Dxin01_03004</name>
</gene>
<dbReference type="EC" id="3.6.1.1" evidence="2"/>
<evidence type="ECO:0000256" key="1">
    <source>
        <dbReference type="ARBA" id="ARBA00001946"/>
    </source>
</evidence>
<organism evidence="6 7">
    <name type="scientific">Deinococcus xinjiangensis</name>
    <dbReference type="NCBI Taxonomy" id="457454"/>
    <lineage>
        <taxon>Bacteria</taxon>
        <taxon>Thermotogati</taxon>
        <taxon>Deinococcota</taxon>
        <taxon>Deinococci</taxon>
        <taxon>Deinococcales</taxon>
        <taxon>Deinococcaceae</taxon>
        <taxon>Deinococcus</taxon>
    </lineage>
</organism>
<keyword evidence="3" id="KW-0479">Metal-binding</keyword>
<dbReference type="SUPFAM" id="SSF50324">
    <property type="entry name" value="Inorganic pyrophosphatase"/>
    <property type="match status" value="1"/>
</dbReference>
<evidence type="ECO:0000256" key="5">
    <source>
        <dbReference type="ARBA" id="ARBA00022842"/>
    </source>
</evidence>
<comment type="caution">
    <text evidence="6">The sequence shown here is derived from an EMBL/GenBank/DDBJ whole genome shotgun (WGS) entry which is preliminary data.</text>
</comment>
<keyword evidence="4" id="KW-0378">Hydrolase</keyword>
<dbReference type="EMBL" id="BAABRN010000043">
    <property type="protein sequence ID" value="GAA5503249.1"/>
    <property type="molecule type" value="Genomic_DNA"/>
</dbReference>
<sequence length="124" mass="13873">MWILPAKPDLTPYLGQKVRVVVDRPLGSAHPRDSRLIYPVNYGELPNTISSDGKPIDAYLLGWTAALAEAEGVVIAVLLRADDLEDKLVVAREGTRWADRAISDEEIMGAVHFQEQFFQTTLRR</sequence>
<dbReference type="Gene3D" id="3.90.80.10">
    <property type="entry name" value="Inorganic pyrophosphatase"/>
    <property type="match status" value="1"/>
</dbReference>